<dbReference type="AlphaFoldDB" id="A0A5M8QT40"/>
<organism evidence="3 4">
    <name type="scientific">Dyadobacter flavalbus</name>
    <dbReference type="NCBI Taxonomy" id="2579942"/>
    <lineage>
        <taxon>Bacteria</taxon>
        <taxon>Pseudomonadati</taxon>
        <taxon>Bacteroidota</taxon>
        <taxon>Cytophagia</taxon>
        <taxon>Cytophagales</taxon>
        <taxon>Spirosomataceae</taxon>
        <taxon>Dyadobacter</taxon>
    </lineage>
</organism>
<accession>A0A5M8QT40</accession>
<evidence type="ECO:0000313" key="4">
    <source>
        <dbReference type="Proteomes" id="UP000323994"/>
    </source>
</evidence>
<gene>
    <name evidence="3" type="ORF">FEM33_17235</name>
</gene>
<sequence length="580" mass="62430">MSQSTASPTLLGTTPAINKNLSITNSSSVAITMLDGVGTDDSQMAYEQNLTQYTTADGQKSIPAKGTGTIVLDDTHDNNGTPTYSKAYSIIYAMPSNLFPVKIKGSLLAFKTQDFAPVTVTDDDAAVMTQTEQFLQTIMANPTSTLAQNYAAAMQAAQNAASSDTDVDDAVTRFFAATNGFQSVTLDAITTVSTYYKTYPFVWTGYQPSKTLYFYSSDGSNVTYEGSITITVPAAASVDKSLPGFSFTFTDASNATKPLYFVNGMFVDDKTSDVPAIALSGLFALKSTLTKVATDNTIIPILTGTINNAKVLGYETKATQNPDGDWSGLYSLLHPKNAAGYLALFSTFIGLVMGVEVIEKYAKALKDKLFDKKVETADQQGLDSPDDVELTPQQVQDAKTDVKTEMTPVETRMQAMLDKIQSEYKLNQDLLESMKATQAEIQEQLKQDKKAELEDEGEAMEEELQGALDAGVNNKDLDNEDDAIDSDLTSLDSASAEELPGLLDSITLDFGGLKIKVDVTYSTAIKNAKGDAASELAEGKKISDDAKSEADNIEKEGEQAETGDTKESETDFTQPKEFDA</sequence>
<keyword evidence="1" id="KW-0175">Coiled coil</keyword>
<feature type="coiled-coil region" evidence="1">
    <location>
        <begin position="427"/>
        <end position="470"/>
    </location>
</feature>
<protein>
    <submittedName>
        <fullName evidence="3">Uncharacterized protein</fullName>
    </submittedName>
</protein>
<evidence type="ECO:0000313" key="3">
    <source>
        <dbReference type="EMBL" id="KAA6438431.1"/>
    </source>
</evidence>
<proteinExistence type="predicted"/>
<reference evidence="3 4" key="1">
    <citation type="submission" date="2019-05" db="EMBL/GenBank/DDBJ databases">
        <authorList>
            <person name="Qu J.-H."/>
        </authorList>
    </citation>
    <scope>NUCLEOTIDE SEQUENCE [LARGE SCALE GENOMIC DNA]</scope>
    <source>
        <strain evidence="3 4">NS28</strain>
    </source>
</reference>
<keyword evidence="4" id="KW-1185">Reference proteome</keyword>
<feature type="compositionally biased region" description="Basic and acidic residues" evidence="2">
    <location>
        <begin position="537"/>
        <end position="580"/>
    </location>
</feature>
<evidence type="ECO:0000256" key="2">
    <source>
        <dbReference type="SAM" id="MobiDB-lite"/>
    </source>
</evidence>
<feature type="region of interest" description="Disordered" evidence="2">
    <location>
        <begin position="527"/>
        <end position="580"/>
    </location>
</feature>
<name>A0A5M8QT40_9BACT</name>
<evidence type="ECO:0000256" key="1">
    <source>
        <dbReference type="SAM" id="Coils"/>
    </source>
</evidence>
<dbReference type="RefSeq" id="WP_139013233.1">
    <property type="nucleotide sequence ID" value="NZ_VBSN01000049.1"/>
</dbReference>
<dbReference type="Proteomes" id="UP000323994">
    <property type="component" value="Unassembled WGS sequence"/>
</dbReference>
<dbReference type="EMBL" id="VBSN01000049">
    <property type="protein sequence ID" value="KAA6438431.1"/>
    <property type="molecule type" value="Genomic_DNA"/>
</dbReference>
<comment type="caution">
    <text evidence="3">The sequence shown here is derived from an EMBL/GenBank/DDBJ whole genome shotgun (WGS) entry which is preliminary data.</text>
</comment>
<dbReference type="OrthoDB" id="9134662at2"/>